<dbReference type="InterPro" id="IPR023796">
    <property type="entry name" value="Serpin_dom"/>
</dbReference>
<dbReference type="SUPFAM" id="SSF56574">
    <property type="entry name" value="Serpins"/>
    <property type="match status" value="1"/>
</dbReference>
<dbReference type="KEGG" id="hla:Hlac_3278"/>
<dbReference type="PANTHER" id="PTHR11461">
    <property type="entry name" value="SERINE PROTEASE INHIBITOR, SERPIN"/>
    <property type="match status" value="1"/>
</dbReference>
<dbReference type="Proteomes" id="UP000000740">
    <property type="component" value="Plasmid pHLAC01"/>
</dbReference>
<gene>
    <name evidence="2" type="ordered locus">Hlac_3278</name>
</gene>
<proteinExistence type="predicted"/>
<dbReference type="GO" id="GO:0004867">
    <property type="term" value="F:serine-type endopeptidase inhibitor activity"/>
    <property type="evidence" value="ECO:0007669"/>
    <property type="project" value="InterPro"/>
</dbReference>
<geneLocation type="plasmid" evidence="2 3">
    <name>pHLAC01</name>
</geneLocation>
<evidence type="ECO:0000259" key="1">
    <source>
        <dbReference type="Pfam" id="PF00079"/>
    </source>
</evidence>
<dbReference type="InterPro" id="IPR042178">
    <property type="entry name" value="Serpin_sf_1"/>
</dbReference>
<dbReference type="AlphaFoldDB" id="B9LWG3"/>
<evidence type="ECO:0000313" key="3">
    <source>
        <dbReference type="Proteomes" id="UP000000740"/>
    </source>
</evidence>
<reference evidence="2 3" key="1">
    <citation type="journal article" date="2016" name="Stand. Genomic Sci.">
        <title>Complete genome sequence of the Antarctic Halorubrum lacusprofundi type strain ACAM 34.</title>
        <authorList>
            <person name="Anderson I.J."/>
            <person name="DasSarma P."/>
            <person name="Lucas S."/>
            <person name="Copeland A."/>
            <person name="Lapidus A."/>
            <person name="Del Rio T.G."/>
            <person name="Tice H."/>
            <person name="Dalin E."/>
            <person name="Bruce D.C."/>
            <person name="Goodwin L."/>
            <person name="Pitluck S."/>
            <person name="Sims D."/>
            <person name="Brettin T.S."/>
            <person name="Detter J.C."/>
            <person name="Han C.S."/>
            <person name="Larimer F."/>
            <person name="Hauser L."/>
            <person name="Land M."/>
            <person name="Ivanova N."/>
            <person name="Richardson P."/>
            <person name="Cavicchioli R."/>
            <person name="DasSarma S."/>
            <person name="Woese C.R."/>
            <person name="Kyrpides N.C."/>
        </authorList>
    </citation>
    <scope>NUCLEOTIDE SEQUENCE [LARGE SCALE GENOMIC DNA]</scope>
    <source>
        <strain evidence="3">ATCC 49239 / DSM 5036 / JCM 8891 / ACAM 34</strain>
    </source>
</reference>
<accession>B9LWG3</accession>
<feature type="domain" description="Serpin" evidence="1">
    <location>
        <begin position="7"/>
        <end position="116"/>
    </location>
</feature>
<dbReference type="InterPro" id="IPR036186">
    <property type="entry name" value="Serpin_sf"/>
</dbReference>
<name>B9LWG3_HALLT</name>
<dbReference type="PANTHER" id="PTHR11461:SF211">
    <property type="entry name" value="GH10112P-RELATED"/>
    <property type="match status" value="1"/>
</dbReference>
<organism evidence="2 3">
    <name type="scientific">Halorubrum lacusprofundi (strain ATCC 49239 / DSM 5036 / JCM 8891 / ACAM 34)</name>
    <dbReference type="NCBI Taxonomy" id="416348"/>
    <lineage>
        <taxon>Archaea</taxon>
        <taxon>Methanobacteriati</taxon>
        <taxon>Methanobacteriota</taxon>
        <taxon>Stenosarchaea group</taxon>
        <taxon>Halobacteria</taxon>
        <taxon>Halobacteriales</taxon>
        <taxon>Haloferacaceae</taxon>
        <taxon>Halorubrum</taxon>
    </lineage>
</organism>
<keyword evidence="3" id="KW-1185">Reference proteome</keyword>
<keyword evidence="2" id="KW-0614">Plasmid</keyword>
<dbReference type="EMBL" id="CP001367">
    <property type="protein sequence ID" value="ACM58804.1"/>
    <property type="molecule type" value="Genomic_DNA"/>
</dbReference>
<dbReference type="HOGENOM" id="CLU_1880992_0_0_2"/>
<dbReference type="eggNOG" id="arCOG04933">
    <property type="taxonomic scope" value="Archaea"/>
</dbReference>
<dbReference type="Pfam" id="PF00079">
    <property type="entry name" value="Serpin"/>
    <property type="match status" value="1"/>
</dbReference>
<dbReference type="InterPro" id="IPR000215">
    <property type="entry name" value="Serpin_fam"/>
</dbReference>
<evidence type="ECO:0000313" key="2">
    <source>
        <dbReference type="EMBL" id="ACM58804.1"/>
    </source>
</evidence>
<protein>
    <submittedName>
        <fullName evidence="2">Secreted serine (Or cysteine) proteinase inhibitor, clade B (Ovalbumin), member</fullName>
    </submittedName>
</protein>
<sequence>MAELVAGNAGFALDLHEQLTTADDVDNVFVSPYSISMALAMTYGGAGGETETAMRETLGFSLREETHPAFGELQAALDTRATTDVPGGSDKETIDAFQLEVANALWGSTDYPFAEATDGRIEALIPEDGTVFSND</sequence>
<dbReference type="Gene3D" id="3.30.497.10">
    <property type="entry name" value="Antithrombin, subunit I, domain 2"/>
    <property type="match status" value="1"/>
</dbReference>
<dbReference type="GO" id="GO:0005615">
    <property type="term" value="C:extracellular space"/>
    <property type="evidence" value="ECO:0007669"/>
    <property type="project" value="InterPro"/>
</dbReference>